<protein>
    <submittedName>
        <fullName evidence="1">Uncharacterized protein</fullName>
    </submittedName>
</protein>
<dbReference type="Proteomes" id="UP000239415">
    <property type="component" value="Unassembled WGS sequence"/>
</dbReference>
<evidence type="ECO:0000313" key="1">
    <source>
        <dbReference type="EMBL" id="PRX22728.1"/>
    </source>
</evidence>
<keyword evidence="2" id="KW-1185">Reference proteome</keyword>
<reference evidence="1 2" key="1">
    <citation type="submission" date="2018-03" db="EMBL/GenBank/DDBJ databases">
        <title>Genomic Encyclopedia of Archaeal and Bacterial Type Strains, Phase II (KMG-II): from individual species to whole genera.</title>
        <authorList>
            <person name="Goeker M."/>
        </authorList>
    </citation>
    <scope>NUCLEOTIDE SEQUENCE [LARGE SCALE GENOMIC DNA]</scope>
    <source>
        <strain evidence="1 2">DSM 43146</strain>
    </source>
</reference>
<evidence type="ECO:0000313" key="2">
    <source>
        <dbReference type="Proteomes" id="UP000239415"/>
    </source>
</evidence>
<comment type="caution">
    <text evidence="1">The sequence shown here is derived from an EMBL/GenBank/DDBJ whole genome shotgun (WGS) entry which is preliminary data.</text>
</comment>
<accession>A0A2T0KH30</accession>
<dbReference type="EMBL" id="PVMZ01000004">
    <property type="protein sequence ID" value="PRX22728.1"/>
    <property type="molecule type" value="Genomic_DNA"/>
</dbReference>
<sequence>MDKTCSGRLAVIRLRGVTDDADKPDVPPSRRLAELLGLPEPKPFTEEEERAYQQWLADGDAQVEAIIARRRQRAA</sequence>
<dbReference type="AlphaFoldDB" id="A0A2T0KH30"/>
<name>A0A2T0KH30_9ACTN</name>
<organism evidence="1 2">
    <name type="scientific">Actinoplanes italicus</name>
    <dbReference type="NCBI Taxonomy" id="113567"/>
    <lineage>
        <taxon>Bacteria</taxon>
        <taxon>Bacillati</taxon>
        <taxon>Actinomycetota</taxon>
        <taxon>Actinomycetes</taxon>
        <taxon>Micromonosporales</taxon>
        <taxon>Micromonosporaceae</taxon>
        <taxon>Actinoplanes</taxon>
    </lineage>
</organism>
<proteinExistence type="predicted"/>
<gene>
    <name evidence="1" type="ORF">CLV67_104256</name>
</gene>